<proteinExistence type="predicted"/>
<keyword evidence="2" id="KW-0378">Hydrolase</keyword>
<dbReference type="EMBL" id="JBHUMV010000013">
    <property type="protein sequence ID" value="MFD2756697.1"/>
    <property type="molecule type" value="Genomic_DNA"/>
</dbReference>
<name>A0ABW5UWE5_9BURK</name>
<gene>
    <name evidence="2" type="ORF">ACFSW6_21700</name>
</gene>
<organism evidence="2 3">
    <name type="scientific">Comamonas terrae</name>
    <dbReference type="NCBI Taxonomy" id="673548"/>
    <lineage>
        <taxon>Bacteria</taxon>
        <taxon>Pseudomonadati</taxon>
        <taxon>Pseudomonadota</taxon>
        <taxon>Betaproteobacteria</taxon>
        <taxon>Burkholderiales</taxon>
        <taxon>Comamonadaceae</taxon>
        <taxon>Comamonas</taxon>
    </lineage>
</organism>
<dbReference type="PANTHER" id="PTHR43283">
    <property type="entry name" value="BETA-LACTAMASE-RELATED"/>
    <property type="match status" value="1"/>
</dbReference>
<dbReference type="Proteomes" id="UP001597463">
    <property type="component" value="Unassembled WGS sequence"/>
</dbReference>
<dbReference type="EC" id="3.-.-.-" evidence="2"/>
<accession>A0ABW5UWE5</accession>
<dbReference type="RefSeq" id="WP_066476943.1">
    <property type="nucleotide sequence ID" value="NZ_BCNT01000006.1"/>
</dbReference>
<dbReference type="Gene3D" id="3.40.710.10">
    <property type="entry name" value="DD-peptidase/beta-lactamase superfamily"/>
    <property type="match status" value="1"/>
</dbReference>
<comment type="caution">
    <text evidence="2">The sequence shown here is derived from an EMBL/GenBank/DDBJ whole genome shotgun (WGS) entry which is preliminary data.</text>
</comment>
<dbReference type="PANTHER" id="PTHR43283:SF7">
    <property type="entry name" value="BETA-LACTAMASE-RELATED DOMAIN-CONTAINING PROTEIN"/>
    <property type="match status" value="1"/>
</dbReference>
<dbReference type="InterPro" id="IPR050789">
    <property type="entry name" value="Diverse_Enzym_Activities"/>
</dbReference>
<protein>
    <submittedName>
        <fullName evidence="2">Serine hydrolase domain-containing protein</fullName>
        <ecNumber evidence="2">3.-.-.-</ecNumber>
    </submittedName>
</protein>
<dbReference type="InterPro" id="IPR012338">
    <property type="entry name" value="Beta-lactam/transpept-like"/>
</dbReference>
<sequence length="397" mass="43337">MKITRENWLLPENIRWGLRNAREIVPTSTIPNALVASPLFSGTPIQDRELSIKTPDGQNFGMAQYLAENHVDGLLVMHEGKIIYERYLNGMRPRDVHSWASMSKSMVGLIAVQLAQQGRIDLDAPLAAYVPELRDSPFGQASVQQNMDMQLALAYPQALPPDIGMFAAAGLLPARSGMPDSIHGFLKVPQATEPPANGIFYYQNGSTEAVAWALQRVTGRSLSDLVRDMVWQPMGAQDQAYYPLDAAGSEFASGGLHSTLRDAARFGELIRNQGRAQGRQVVARPAIERILATPSAANQARVRQSGRAMPSGTGYADFWWHPIQARGAVIASGRFGQRILVDPAHALTIVQFGTYPDTRARPATAGQAITRQDNVLRTDDGLVALAQAVSRHLRAAR</sequence>
<dbReference type="InterPro" id="IPR001466">
    <property type="entry name" value="Beta-lactam-related"/>
</dbReference>
<dbReference type="Pfam" id="PF00144">
    <property type="entry name" value="Beta-lactamase"/>
    <property type="match status" value="1"/>
</dbReference>
<feature type="domain" description="Beta-lactamase-related" evidence="1">
    <location>
        <begin position="69"/>
        <end position="354"/>
    </location>
</feature>
<dbReference type="SUPFAM" id="SSF56601">
    <property type="entry name" value="beta-lactamase/transpeptidase-like"/>
    <property type="match status" value="1"/>
</dbReference>
<dbReference type="GO" id="GO:0016787">
    <property type="term" value="F:hydrolase activity"/>
    <property type="evidence" value="ECO:0007669"/>
    <property type="project" value="UniProtKB-KW"/>
</dbReference>
<evidence type="ECO:0000313" key="3">
    <source>
        <dbReference type="Proteomes" id="UP001597463"/>
    </source>
</evidence>
<keyword evidence="3" id="KW-1185">Reference proteome</keyword>
<evidence type="ECO:0000259" key="1">
    <source>
        <dbReference type="Pfam" id="PF00144"/>
    </source>
</evidence>
<evidence type="ECO:0000313" key="2">
    <source>
        <dbReference type="EMBL" id="MFD2756697.1"/>
    </source>
</evidence>
<reference evidence="3" key="1">
    <citation type="journal article" date="2019" name="Int. J. Syst. Evol. Microbiol.">
        <title>The Global Catalogue of Microorganisms (GCM) 10K type strain sequencing project: providing services to taxonomists for standard genome sequencing and annotation.</title>
        <authorList>
            <consortium name="The Broad Institute Genomics Platform"/>
            <consortium name="The Broad Institute Genome Sequencing Center for Infectious Disease"/>
            <person name="Wu L."/>
            <person name="Ma J."/>
        </authorList>
    </citation>
    <scope>NUCLEOTIDE SEQUENCE [LARGE SCALE GENOMIC DNA]</scope>
    <source>
        <strain evidence="3">TISTR 1906</strain>
    </source>
</reference>